<keyword evidence="1" id="KW-0472">Membrane</keyword>
<sequence length="179" mass="18568">MFLMQKKNKKGGFTPFEVVRTSASGGKAQLQTGFTLIEILVVIGIIAILATIVLIAINPARQFAQANNTQRTSNVNAILNAVGQYIADNKGTIPPGGIIAVPTVIKSGVGNADICSALVPQYLPSLPVDPRNASGPVAPPCTAPYDTQYSIDQDPNGRITVSAVGESVGGVVPTISVTR</sequence>
<dbReference type="Pfam" id="PF07963">
    <property type="entry name" value="N_methyl"/>
    <property type="match status" value="1"/>
</dbReference>
<protein>
    <recommendedName>
        <fullName evidence="4">Type II secretion system protein GspG C-terminal domain-containing protein</fullName>
    </recommendedName>
</protein>
<dbReference type="PROSITE" id="PS00409">
    <property type="entry name" value="PROKAR_NTER_METHYL"/>
    <property type="match status" value="1"/>
</dbReference>
<dbReference type="EMBL" id="MHLO01000027">
    <property type="protein sequence ID" value="OGZ11957.1"/>
    <property type="molecule type" value="Genomic_DNA"/>
</dbReference>
<keyword evidence="1" id="KW-0812">Transmembrane</keyword>
<organism evidence="2 3">
    <name type="scientific">Candidatus Lloydbacteria bacterium RIFCSPHIGHO2_02_FULL_54_17</name>
    <dbReference type="NCBI Taxonomy" id="1798664"/>
    <lineage>
        <taxon>Bacteria</taxon>
        <taxon>Candidatus Lloydiibacteriota</taxon>
    </lineage>
</organism>
<dbReference type="InterPro" id="IPR012902">
    <property type="entry name" value="N_methyl_site"/>
</dbReference>
<gene>
    <name evidence="2" type="ORF">A3C93_05965</name>
</gene>
<dbReference type="STRING" id="1798664.A3C93_05965"/>
<comment type="caution">
    <text evidence="2">The sequence shown here is derived from an EMBL/GenBank/DDBJ whole genome shotgun (WGS) entry which is preliminary data.</text>
</comment>
<keyword evidence="1" id="KW-1133">Transmembrane helix</keyword>
<evidence type="ECO:0000313" key="2">
    <source>
        <dbReference type="EMBL" id="OGZ11957.1"/>
    </source>
</evidence>
<dbReference type="SUPFAM" id="SSF54523">
    <property type="entry name" value="Pili subunits"/>
    <property type="match status" value="1"/>
</dbReference>
<dbReference type="AlphaFoldDB" id="A0A1G2DE85"/>
<feature type="transmembrane region" description="Helical" evidence="1">
    <location>
        <begin position="36"/>
        <end position="57"/>
    </location>
</feature>
<proteinExistence type="predicted"/>
<name>A0A1G2DE85_9BACT</name>
<reference evidence="2 3" key="1">
    <citation type="journal article" date="2016" name="Nat. Commun.">
        <title>Thousands of microbial genomes shed light on interconnected biogeochemical processes in an aquifer system.</title>
        <authorList>
            <person name="Anantharaman K."/>
            <person name="Brown C.T."/>
            <person name="Hug L.A."/>
            <person name="Sharon I."/>
            <person name="Castelle C.J."/>
            <person name="Probst A.J."/>
            <person name="Thomas B.C."/>
            <person name="Singh A."/>
            <person name="Wilkins M.J."/>
            <person name="Karaoz U."/>
            <person name="Brodie E.L."/>
            <person name="Williams K.H."/>
            <person name="Hubbard S.S."/>
            <person name="Banfield J.F."/>
        </authorList>
    </citation>
    <scope>NUCLEOTIDE SEQUENCE [LARGE SCALE GENOMIC DNA]</scope>
</reference>
<dbReference type="Proteomes" id="UP000178636">
    <property type="component" value="Unassembled WGS sequence"/>
</dbReference>
<dbReference type="NCBIfam" id="TIGR02532">
    <property type="entry name" value="IV_pilin_GFxxxE"/>
    <property type="match status" value="1"/>
</dbReference>
<dbReference type="PANTHER" id="PTHR30093">
    <property type="entry name" value="GENERAL SECRETION PATHWAY PROTEIN G"/>
    <property type="match status" value="1"/>
</dbReference>
<accession>A0A1G2DE85</accession>
<dbReference type="InterPro" id="IPR045584">
    <property type="entry name" value="Pilin-like"/>
</dbReference>
<evidence type="ECO:0000313" key="3">
    <source>
        <dbReference type="Proteomes" id="UP000178636"/>
    </source>
</evidence>
<evidence type="ECO:0008006" key="4">
    <source>
        <dbReference type="Google" id="ProtNLM"/>
    </source>
</evidence>
<dbReference type="Gene3D" id="3.30.700.10">
    <property type="entry name" value="Glycoprotein, Type 4 Pilin"/>
    <property type="match status" value="1"/>
</dbReference>
<evidence type="ECO:0000256" key="1">
    <source>
        <dbReference type="SAM" id="Phobius"/>
    </source>
</evidence>